<name>F9DPL7_9BACL</name>
<dbReference type="Proteomes" id="UP000005316">
    <property type="component" value="Unassembled WGS sequence"/>
</dbReference>
<comment type="similarity">
    <text evidence="3">Belongs to the TmcAL family.</text>
</comment>
<comment type="subcellular location">
    <subcellularLocation>
        <location evidence="3">Cytoplasm</location>
    </subcellularLocation>
</comment>
<dbReference type="GO" id="GO:0000049">
    <property type="term" value="F:tRNA binding"/>
    <property type="evidence" value="ECO:0007669"/>
    <property type="project" value="UniProtKB-KW"/>
</dbReference>
<dbReference type="AlphaFoldDB" id="F9DPL7"/>
<dbReference type="NCBIfam" id="NF010191">
    <property type="entry name" value="PRK13670.1"/>
    <property type="match status" value="1"/>
</dbReference>
<dbReference type="InterPro" id="IPR008513">
    <property type="entry name" value="tRNA(Met)_cyd_acetate_ligase"/>
</dbReference>
<dbReference type="PANTHER" id="PTHR37825">
    <property type="entry name" value="TRNA(MET) CYTIDINE ACETATE LIGASE"/>
    <property type="match status" value="1"/>
</dbReference>
<keyword evidence="3" id="KW-0547">Nucleotide-binding</keyword>
<dbReference type="EMBL" id="AFPZ01000019">
    <property type="protein sequence ID" value="EGQ27299.1"/>
    <property type="molecule type" value="Genomic_DNA"/>
</dbReference>
<feature type="binding site" evidence="3">
    <location>
        <position position="192"/>
    </location>
    <ligand>
        <name>ATP</name>
        <dbReference type="ChEBI" id="CHEBI:30616"/>
    </ligand>
</feature>
<comment type="caution">
    <text evidence="4">The sequence shown here is derived from an EMBL/GenBank/DDBJ whole genome shotgun (WGS) entry which is preliminary data.</text>
</comment>
<dbReference type="InterPro" id="IPR014729">
    <property type="entry name" value="Rossmann-like_a/b/a_fold"/>
</dbReference>
<protein>
    <recommendedName>
        <fullName evidence="3">tRNA(Met) cytidine acetate ligase</fullName>
        <ecNumber evidence="3">6.3.4.-</ecNumber>
    </recommendedName>
</protein>
<dbReference type="GO" id="GO:0016740">
    <property type="term" value="F:transferase activity"/>
    <property type="evidence" value="ECO:0007669"/>
    <property type="project" value="UniProtKB-KW"/>
</dbReference>
<feature type="binding site" evidence="3">
    <location>
        <begin position="10"/>
        <end position="23"/>
    </location>
    <ligand>
        <name>ATP</name>
        <dbReference type="ChEBI" id="CHEBI:30616"/>
    </ligand>
</feature>
<keyword evidence="3" id="KW-0067">ATP-binding</keyword>
<evidence type="ECO:0000256" key="2">
    <source>
        <dbReference type="ARBA" id="ARBA00022694"/>
    </source>
</evidence>
<feature type="binding site" evidence="3">
    <location>
        <position position="104"/>
    </location>
    <ligand>
        <name>ATP</name>
        <dbReference type="ChEBI" id="CHEBI:30616"/>
    </ligand>
</feature>
<dbReference type="GO" id="GO:0005524">
    <property type="term" value="F:ATP binding"/>
    <property type="evidence" value="ECO:0007669"/>
    <property type="project" value="UniProtKB-KW"/>
</dbReference>
<comment type="caution">
    <text evidence="3">Lacks conserved residue(s) required for the propagation of feature annotation.</text>
</comment>
<reference evidence="4 5" key="1">
    <citation type="submission" date="2011-04" db="EMBL/GenBank/DDBJ databases">
        <authorList>
            <person name="Muzny D."/>
            <person name="Qin X."/>
            <person name="Deng J."/>
            <person name="Jiang H."/>
            <person name="Liu Y."/>
            <person name="Qu J."/>
            <person name="Song X.-Z."/>
            <person name="Zhang L."/>
            <person name="Thornton R."/>
            <person name="Coyle M."/>
            <person name="Francisco L."/>
            <person name="Jackson L."/>
            <person name="Javaid M."/>
            <person name="Korchina V."/>
            <person name="Kovar C."/>
            <person name="Mata R."/>
            <person name="Mathew T."/>
            <person name="Ngo R."/>
            <person name="Nguyen L."/>
            <person name="Nguyen N."/>
            <person name="Okwuonu G."/>
            <person name="Ongeri F."/>
            <person name="Pham C."/>
            <person name="Simmons D."/>
            <person name="Wilczek-Boney K."/>
            <person name="Hale W."/>
            <person name="Jakkamsetti A."/>
            <person name="Pham P."/>
            <person name="Ruth R."/>
            <person name="San Lucas F."/>
            <person name="Warren J."/>
            <person name="Zhang J."/>
            <person name="Zhao Z."/>
            <person name="Zhou C."/>
            <person name="Zhu D."/>
            <person name="Lee S."/>
            <person name="Bess C."/>
            <person name="Blankenburg K."/>
            <person name="Forbes L."/>
            <person name="Fu Q."/>
            <person name="Gubbala S."/>
            <person name="Hirani K."/>
            <person name="Jayaseelan J.C."/>
            <person name="Lara F."/>
            <person name="Munidasa M."/>
            <person name="Palculict T."/>
            <person name="Patil S."/>
            <person name="Pu L.-L."/>
            <person name="Saada N."/>
            <person name="Tang L."/>
            <person name="Weissenberger G."/>
            <person name="Zhu Y."/>
            <person name="Hemphill L."/>
            <person name="Shang Y."/>
            <person name="Youmans B."/>
            <person name="Ayvaz T."/>
            <person name="Ross M."/>
            <person name="Santibanez J."/>
            <person name="Aqrawi P."/>
            <person name="Gross S."/>
            <person name="Joshi V."/>
            <person name="Fowler G."/>
            <person name="Nazareth L."/>
            <person name="Reid J."/>
            <person name="Worley K."/>
            <person name="Petrosino J."/>
            <person name="Highlander S."/>
            <person name="Gibbs R."/>
        </authorList>
    </citation>
    <scope>NUCLEOTIDE SEQUENCE [LARGE SCALE GENOMIC DNA]</scope>
    <source>
        <strain evidence="4 5">2681</strain>
    </source>
</reference>
<keyword evidence="1 3" id="KW-0436">Ligase</keyword>
<evidence type="ECO:0000313" key="4">
    <source>
        <dbReference type="EMBL" id="EGQ27299.1"/>
    </source>
</evidence>
<sequence length="403" mass="45187">MIPLIATGIVVEYNPFHNGHLFHLQEAKRQTDADTIIAVMSGNFLQRGEPAIVDKWTRTKMALAGGADLVIELPYAFATAHAPQFAKGAIQLLDALYCSYFCFGSEEGDIAPFTNSLTLISTHQQLYENAIKEAMSEGISYPNALRKGYEAISHDTSIDLADLSEPNNILGFHYMQAANDIHSSMIPLTIERKGTHYHDPALPADSIASATSIRKAIFTKESAEGVQPFMPSTSYQPLKNWDDLYGFQSWDALYPLLRYSILREEPERLTEIADIREGIEFSLFRAAKEQTTFQGFMQAVKSKRYTWTSIQRMLVHILTGYRKATREQITDPSYIRLLGMTEAGRSYLRSIKKQLPIPLVSRAASLSDPSLQMDVKSTDIYMSGIQSPAHTLGQDYRTPPIFL</sequence>
<evidence type="ECO:0000256" key="3">
    <source>
        <dbReference type="HAMAP-Rule" id="MF_01539"/>
    </source>
</evidence>
<dbReference type="GO" id="GO:0005737">
    <property type="term" value="C:cytoplasm"/>
    <property type="evidence" value="ECO:0007669"/>
    <property type="project" value="UniProtKB-SubCell"/>
</dbReference>
<dbReference type="STRING" id="759851.SAMN04244570_2501"/>
<dbReference type="PANTHER" id="PTHR37825:SF1">
    <property type="entry name" value="TRNA(MET) CYTIDINE ACETATE LIGASE"/>
    <property type="match status" value="1"/>
</dbReference>
<keyword evidence="3" id="KW-0820">tRNA-binding</keyword>
<dbReference type="RefSeq" id="WP_009765614.1">
    <property type="nucleotide sequence ID" value="NZ_GL982997.1"/>
</dbReference>
<comment type="function">
    <text evidence="3">Catalyzes the formation of N(4)-acetylcytidine (ac(4)C) at the wobble position of elongator tRNA(Met), using acetate and ATP as substrates. First activates an acetate ion to form acetyladenylate (Ac-AMP) and then transfers the acetyl group to tRNA to form ac(4)C34.</text>
</comment>
<dbReference type="HAMAP" id="MF_01539">
    <property type="entry name" value="TmcAL"/>
    <property type="match status" value="1"/>
</dbReference>
<proteinExistence type="inferred from homology"/>
<comment type="catalytic activity">
    <reaction evidence="3">
        <text>cytidine(34) in elongator tRNA(Met) + acetate + ATP = N(4)-acetylcytidine(34) in elongator tRNA(Met) + AMP + diphosphate</text>
        <dbReference type="Rhea" id="RHEA:58144"/>
        <dbReference type="Rhea" id="RHEA-COMP:10693"/>
        <dbReference type="Rhea" id="RHEA-COMP:10694"/>
        <dbReference type="ChEBI" id="CHEBI:30089"/>
        <dbReference type="ChEBI" id="CHEBI:30616"/>
        <dbReference type="ChEBI" id="CHEBI:33019"/>
        <dbReference type="ChEBI" id="CHEBI:74900"/>
        <dbReference type="ChEBI" id="CHEBI:82748"/>
        <dbReference type="ChEBI" id="CHEBI:456215"/>
    </reaction>
</comment>
<dbReference type="EC" id="6.3.4.-" evidence="3"/>
<accession>F9DPL7</accession>
<keyword evidence="3" id="KW-0963">Cytoplasm</keyword>
<dbReference type="SUPFAM" id="SSF52374">
    <property type="entry name" value="Nucleotidylyl transferase"/>
    <property type="match status" value="1"/>
</dbReference>
<keyword evidence="2 3" id="KW-0819">tRNA processing</keyword>
<keyword evidence="4" id="KW-0808">Transferase</keyword>
<keyword evidence="3" id="KW-0694">RNA-binding</keyword>
<evidence type="ECO:0000313" key="5">
    <source>
        <dbReference type="Proteomes" id="UP000005316"/>
    </source>
</evidence>
<dbReference type="HOGENOM" id="CLU_038915_0_2_9"/>
<feature type="binding site" evidence="3">
    <location>
        <position position="167"/>
    </location>
    <ligand>
        <name>ATP</name>
        <dbReference type="ChEBI" id="CHEBI:30616"/>
    </ligand>
</feature>
<evidence type="ECO:0000256" key="1">
    <source>
        <dbReference type="ARBA" id="ARBA00022598"/>
    </source>
</evidence>
<dbReference type="Gene3D" id="3.40.50.620">
    <property type="entry name" value="HUPs"/>
    <property type="match status" value="1"/>
</dbReference>
<dbReference type="GO" id="GO:0006400">
    <property type="term" value="P:tRNA modification"/>
    <property type="evidence" value="ECO:0007669"/>
    <property type="project" value="UniProtKB-UniRule"/>
</dbReference>
<gene>
    <name evidence="3" type="primary">tmcAL</name>
    <name evidence="4" type="ORF">HMPREF9372_0747</name>
</gene>
<dbReference type="eggNOG" id="COG1323">
    <property type="taxonomic scope" value="Bacteria"/>
</dbReference>
<dbReference type="GO" id="GO:0016879">
    <property type="term" value="F:ligase activity, forming carbon-nitrogen bonds"/>
    <property type="evidence" value="ECO:0007669"/>
    <property type="project" value="UniProtKB-UniRule"/>
</dbReference>
<dbReference type="Pfam" id="PF05636">
    <property type="entry name" value="HIGH_NTase1"/>
    <property type="match status" value="1"/>
</dbReference>
<organism evidence="4 5">
    <name type="scientific">Sporosarcina newyorkensis 2681</name>
    <dbReference type="NCBI Taxonomy" id="1027292"/>
    <lineage>
        <taxon>Bacteria</taxon>
        <taxon>Bacillati</taxon>
        <taxon>Bacillota</taxon>
        <taxon>Bacilli</taxon>
        <taxon>Bacillales</taxon>
        <taxon>Caryophanaceae</taxon>
        <taxon>Sporosarcina</taxon>
    </lineage>
</organism>